<evidence type="ECO:0000313" key="9">
    <source>
        <dbReference type="EMBL" id="KAL0490512.1"/>
    </source>
</evidence>
<keyword evidence="10" id="KW-1185">Reference proteome</keyword>
<dbReference type="Gene3D" id="3.40.850.10">
    <property type="entry name" value="Kinesin motor domain"/>
    <property type="match status" value="1"/>
</dbReference>
<evidence type="ECO:0000256" key="3">
    <source>
        <dbReference type="ARBA" id="ARBA00023054"/>
    </source>
</evidence>
<dbReference type="EMBL" id="JAOPGA020001692">
    <property type="protein sequence ID" value="KAL0490512.1"/>
    <property type="molecule type" value="Genomic_DNA"/>
</dbReference>
<dbReference type="InterPro" id="IPR027417">
    <property type="entry name" value="P-loop_NTPase"/>
</dbReference>
<dbReference type="GO" id="GO:0007018">
    <property type="term" value="P:microtubule-based movement"/>
    <property type="evidence" value="ECO:0007669"/>
    <property type="project" value="InterPro"/>
</dbReference>
<dbReference type="SUPFAM" id="SSF52540">
    <property type="entry name" value="P-loop containing nucleoside triphosphate hydrolases"/>
    <property type="match status" value="1"/>
</dbReference>
<reference evidence="9 10" key="1">
    <citation type="submission" date="2024-03" db="EMBL/GenBank/DDBJ databases">
        <title>The Acrasis kona genome and developmental transcriptomes reveal deep origins of eukaryotic multicellular pathways.</title>
        <authorList>
            <person name="Sheikh S."/>
            <person name="Fu C.-J."/>
            <person name="Brown M.W."/>
            <person name="Baldauf S.L."/>
        </authorList>
    </citation>
    <scope>NUCLEOTIDE SEQUENCE [LARGE SCALE GENOMIC DNA]</scope>
    <source>
        <strain evidence="9 10">ATCC MYA-3509</strain>
    </source>
</reference>
<dbReference type="PANTHER" id="PTHR47968:SF75">
    <property type="entry name" value="CENTROMERE-ASSOCIATED PROTEIN E"/>
    <property type="match status" value="1"/>
</dbReference>
<dbReference type="InterPro" id="IPR001752">
    <property type="entry name" value="Kinesin_motor_dom"/>
</dbReference>
<dbReference type="InterPro" id="IPR019821">
    <property type="entry name" value="Kinesin_motor_CS"/>
</dbReference>
<dbReference type="PANTHER" id="PTHR47968">
    <property type="entry name" value="CENTROMERE PROTEIN E"/>
    <property type="match status" value="1"/>
</dbReference>
<dbReference type="GO" id="GO:0003777">
    <property type="term" value="F:microtubule motor activity"/>
    <property type="evidence" value="ECO:0007669"/>
    <property type="project" value="InterPro"/>
</dbReference>
<protein>
    <recommendedName>
        <fullName evidence="6">Kinesin-like protein</fullName>
    </recommendedName>
</protein>
<sequence length="469" mass="55208">MEIYNEQVVDLLSKNLRHVNIFVDRARNMSFDNLTEEIVTNVDDAMAVIEKGEAFRTVAKTFANDKSSRSHTVFRMVVEAQSDIVRIGSLNLVDLAGSESANKHSDVDRRNEVIKRRKVRIDDKSLAYNDRILSFRNSKLTRLLGPSLEGNAKIAVICNVSSAADKFTESKRTLEFGNYAGKICVRPSVNKSSDNAMILKYQTEIDGMKQEISQLKDQLMRNYSQESRQSDQEDINHLEDMMTQLSYSLVSNKSLESRLQDAEREKYEREHKIKMFEAERLMLLEMVQKEEEERKAKQEEANQKVKELEQVMQHREALMNKLNQSKIANQEAQERANQKEMEVKKMKDFNKEMEDRLKREEQIRWNAEQLAMRVQRQVVDLQDEGRLTQSELTGWRENVGLMYDMLQQDYRDLERRYADDMERINREIASLHEQVMLRDDRLELQEKIHLERISRYKSKMIQMAQKMKS</sequence>
<dbReference type="InterPro" id="IPR036961">
    <property type="entry name" value="Kinesin_motor_dom_sf"/>
</dbReference>
<evidence type="ECO:0000256" key="4">
    <source>
        <dbReference type="ARBA" id="ARBA00023175"/>
    </source>
</evidence>
<comment type="caution">
    <text evidence="5">Lacks conserved residue(s) required for the propagation of feature annotation.</text>
</comment>
<dbReference type="SMART" id="SM00129">
    <property type="entry name" value="KISc"/>
    <property type="match status" value="1"/>
</dbReference>
<dbReference type="Pfam" id="PF00225">
    <property type="entry name" value="Kinesin"/>
    <property type="match status" value="1"/>
</dbReference>
<dbReference type="AlphaFoldDB" id="A0AAW2ZMK1"/>
<feature type="domain" description="Kinesin motor" evidence="8">
    <location>
        <begin position="1"/>
        <end position="183"/>
    </location>
</feature>
<evidence type="ECO:0000256" key="2">
    <source>
        <dbReference type="ARBA" id="ARBA00022840"/>
    </source>
</evidence>
<feature type="coiled-coil region" evidence="7">
    <location>
        <begin position="198"/>
        <end position="370"/>
    </location>
</feature>
<organism evidence="9 10">
    <name type="scientific">Acrasis kona</name>
    <dbReference type="NCBI Taxonomy" id="1008807"/>
    <lineage>
        <taxon>Eukaryota</taxon>
        <taxon>Discoba</taxon>
        <taxon>Heterolobosea</taxon>
        <taxon>Tetramitia</taxon>
        <taxon>Eutetramitia</taxon>
        <taxon>Acrasidae</taxon>
        <taxon>Acrasis</taxon>
    </lineage>
</organism>
<dbReference type="PROSITE" id="PS50067">
    <property type="entry name" value="KINESIN_MOTOR_2"/>
    <property type="match status" value="1"/>
</dbReference>
<evidence type="ECO:0000259" key="8">
    <source>
        <dbReference type="PROSITE" id="PS50067"/>
    </source>
</evidence>
<accession>A0AAW2ZMK1</accession>
<proteinExistence type="inferred from homology"/>
<dbReference type="GO" id="GO:0005524">
    <property type="term" value="F:ATP binding"/>
    <property type="evidence" value="ECO:0007669"/>
    <property type="project" value="UniProtKB-KW"/>
</dbReference>
<evidence type="ECO:0000256" key="5">
    <source>
        <dbReference type="PROSITE-ProRule" id="PRU00283"/>
    </source>
</evidence>
<comment type="caution">
    <text evidence="9">The sequence shown here is derived from an EMBL/GenBank/DDBJ whole genome shotgun (WGS) entry which is preliminary data.</text>
</comment>
<dbReference type="GO" id="GO:0008017">
    <property type="term" value="F:microtubule binding"/>
    <property type="evidence" value="ECO:0007669"/>
    <property type="project" value="InterPro"/>
</dbReference>
<keyword evidence="3 7" id="KW-0175">Coiled coil</keyword>
<comment type="similarity">
    <text evidence="5 6">Belongs to the TRAFAC class myosin-kinesin ATPase superfamily. Kinesin family.</text>
</comment>
<evidence type="ECO:0000256" key="7">
    <source>
        <dbReference type="SAM" id="Coils"/>
    </source>
</evidence>
<keyword evidence="4 6" id="KW-0505">Motor protein</keyword>
<feature type="coiled-coil region" evidence="7">
    <location>
        <begin position="403"/>
        <end position="434"/>
    </location>
</feature>
<dbReference type="PRINTS" id="PR00380">
    <property type="entry name" value="KINESINHEAVY"/>
</dbReference>
<evidence type="ECO:0000256" key="6">
    <source>
        <dbReference type="RuleBase" id="RU000394"/>
    </source>
</evidence>
<keyword evidence="2 6" id="KW-0067">ATP-binding</keyword>
<name>A0AAW2ZMK1_9EUKA</name>
<gene>
    <name evidence="9" type="ORF">AKO1_003025</name>
</gene>
<keyword evidence="1 6" id="KW-0547">Nucleotide-binding</keyword>
<dbReference type="PROSITE" id="PS00411">
    <property type="entry name" value="KINESIN_MOTOR_1"/>
    <property type="match status" value="1"/>
</dbReference>
<evidence type="ECO:0000313" key="10">
    <source>
        <dbReference type="Proteomes" id="UP001431209"/>
    </source>
</evidence>
<dbReference type="Proteomes" id="UP001431209">
    <property type="component" value="Unassembled WGS sequence"/>
</dbReference>
<evidence type="ECO:0000256" key="1">
    <source>
        <dbReference type="ARBA" id="ARBA00022741"/>
    </source>
</evidence>
<keyword evidence="6" id="KW-0493">Microtubule</keyword>
<dbReference type="InterPro" id="IPR027640">
    <property type="entry name" value="Kinesin-like_fam"/>
</dbReference>
<dbReference type="GO" id="GO:0005874">
    <property type="term" value="C:microtubule"/>
    <property type="evidence" value="ECO:0007669"/>
    <property type="project" value="UniProtKB-KW"/>
</dbReference>